<dbReference type="STRING" id="1423818.FC88_GL000811"/>
<keyword evidence="1" id="KW-1133">Transmembrane helix</keyword>
<dbReference type="PANTHER" id="PTHR30487">
    <property type="entry name" value="TYPE 4 PREPILIN-LIKE PROTEINS LEADER PEPTIDE-PROCESSING ENZYME"/>
    <property type="match status" value="1"/>
</dbReference>
<feature type="transmembrane region" description="Helical" evidence="1">
    <location>
        <begin position="51"/>
        <end position="67"/>
    </location>
</feature>
<protein>
    <recommendedName>
        <fullName evidence="2">Prepilin peptidase A24 N-terminal domain-containing protein</fullName>
    </recommendedName>
</protein>
<sequence>MFNEVVKLIYFLYLLFFILGACIISFLKVIAHDYPQISLSRRSHCDYCSRILRWFEIIPIIGYFIIHGKCNSCKNQLNFSNPLLEFIGGLMSCFLLYIDDFSYLPLFLMLIVLGFSDFFFGYIYPIFYLLALPSFFLRFNHLHWLAAIAIYLSLILLQKIYSLGLGDIEVLTIIGLLFDLNSFLCILLLACCFCLIQYFGYKKRAFRFIPYLTWSTGIIYPLSYLMFR</sequence>
<dbReference type="InterPro" id="IPR010627">
    <property type="entry name" value="Prepilin_pept_A24_N"/>
</dbReference>
<keyword evidence="1" id="KW-0812">Transmembrane</keyword>
<dbReference type="Proteomes" id="UP000310673">
    <property type="component" value="Chromosome"/>
</dbReference>
<feature type="transmembrane region" description="Helical" evidence="1">
    <location>
        <begin position="104"/>
        <end position="130"/>
    </location>
</feature>
<feature type="transmembrane region" description="Helical" evidence="1">
    <location>
        <begin position="142"/>
        <end position="161"/>
    </location>
</feature>
<feature type="transmembrane region" description="Helical" evidence="1">
    <location>
        <begin position="79"/>
        <end position="98"/>
    </location>
</feature>
<dbReference type="KEGG" id="lft:FG051_10190"/>
<accession>A0A5B7T734</accession>
<proteinExistence type="predicted"/>
<dbReference type="PANTHER" id="PTHR30487:SF0">
    <property type="entry name" value="PREPILIN LEADER PEPTIDASE_N-METHYLTRANSFERASE-RELATED"/>
    <property type="match status" value="1"/>
</dbReference>
<organism evidence="3 4">
    <name type="scientific">Companilactobacillus futsaii</name>
    <dbReference type="NCBI Taxonomy" id="938155"/>
    <lineage>
        <taxon>Bacteria</taxon>
        <taxon>Bacillati</taxon>
        <taxon>Bacillota</taxon>
        <taxon>Bacilli</taxon>
        <taxon>Lactobacillales</taxon>
        <taxon>Lactobacillaceae</taxon>
        <taxon>Companilactobacillus</taxon>
    </lineage>
</organism>
<feature type="transmembrane region" description="Helical" evidence="1">
    <location>
        <begin position="12"/>
        <end position="31"/>
    </location>
</feature>
<dbReference type="GO" id="GO:0005886">
    <property type="term" value="C:plasma membrane"/>
    <property type="evidence" value="ECO:0007669"/>
    <property type="project" value="TreeGrafter"/>
</dbReference>
<dbReference type="InterPro" id="IPR050882">
    <property type="entry name" value="Prepilin_peptidase/N-MTase"/>
</dbReference>
<gene>
    <name evidence="3" type="ORF">FG051_10190</name>
</gene>
<feature type="transmembrane region" description="Helical" evidence="1">
    <location>
        <begin position="208"/>
        <end position="227"/>
    </location>
</feature>
<dbReference type="GO" id="GO:0006465">
    <property type="term" value="P:signal peptide processing"/>
    <property type="evidence" value="ECO:0007669"/>
    <property type="project" value="TreeGrafter"/>
</dbReference>
<feature type="domain" description="Prepilin peptidase A24 N-terminal" evidence="2">
    <location>
        <begin position="18"/>
        <end position="96"/>
    </location>
</feature>
<evidence type="ECO:0000313" key="4">
    <source>
        <dbReference type="Proteomes" id="UP000310673"/>
    </source>
</evidence>
<dbReference type="EMBL" id="CP040736">
    <property type="protein sequence ID" value="QCX25991.1"/>
    <property type="molecule type" value="Genomic_DNA"/>
</dbReference>
<name>A0A5B7T734_9LACO</name>
<dbReference type="GO" id="GO:0004190">
    <property type="term" value="F:aspartic-type endopeptidase activity"/>
    <property type="evidence" value="ECO:0007669"/>
    <property type="project" value="TreeGrafter"/>
</dbReference>
<dbReference type="PROSITE" id="PS51257">
    <property type="entry name" value="PROKAR_LIPOPROTEIN"/>
    <property type="match status" value="1"/>
</dbReference>
<feature type="transmembrane region" description="Helical" evidence="1">
    <location>
        <begin position="173"/>
        <end position="196"/>
    </location>
</feature>
<dbReference type="Pfam" id="PF06750">
    <property type="entry name" value="A24_N_bact"/>
    <property type="match status" value="1"/>
</dbReference>
<evidence type="ECO:0000313" key="3">
    <source>
        <dbReference type="EMBL" id="QCX25991.1"/>
    </source>
</evidence>
<dbReference type="AlphaFoldDB" id="A0A5B7T734"/>
<evidence type="ECO:0000259" key="2">
    <source>
        <dbReference type="Pfam" id="PF06750"/>
    </source>
</evidence>
<evidence type="ECO:0000256" key="1">
    <source>
        <dbReference type="SAM" id="Phobius"/>
    </source>
</evidence>
<reference evidence="3 4" key="1">
    <citation type="submission" date="2019-05" db="EMBL/GenBank/DDBJ databases">
        <title>Genome Sequence of Lactobacillus futsaii Y97, a Potential Probiotic Strain Isolated from the Futsai of Taiwan.</title>
        <authorList>
            <person name="Du X."/>
        </authorList>
    </citation>
    <scope>NUCLEOTIDE SEQUENCE [LARGE SCALE GENOMIC DNA]</scope>
    <source>
        <strain evidence="3 4">Y97</strain>
    </source>
</reference>
<keyword evidence="1" id="KW-0472">Membrane</keyword>